<reference evidence="6" key="2">
    <citation type="journal article" date="2018" name="BMC Genomics">
        <title>Whole genome sequencing and function prediction of 133 gut anaerobes isolated from chicken caecum in pure cultures.</title>
        <authorList>
            <person name="Medvecky M."/>
            <person name="Cejkova D."/>
            <person name="Polansky O."/>
            <person name="Karasova D."/>
            <person name="Kubasova T."/>
            <person name="Cizek A."/>
            <person name="Rychlik I."/>
        </authorList>
    </citation>
    <scope>NUCLEOTIDE SEQUENCE</scope>
    <source>
        <strain evidence="6">An90</strain>
    </source>
</reference>
<keyword evidence="1" id="KW-0472">Membrane</keyword>
<dbReference type="InterPro" id="IPR032508">
    <property type="entry name" value="FecR_C"/>
</dbReference>
<feature type="domain" description="FecR protein" evidence="2">
    <location>
        <begin position="125"/>
        <end position="216"/>
    </location>
</feature>
<evidence type="ECO:0000313" key="5">
    <source>
        <dbReference type="EMBL" id="MCQ5081631.1"/>
    </source>
</evidence>
<feature type="domain" description="Protein FecR C-terminal" evidence="3">
    <location>
        <begin position="263"/>
        <end position="320"/>
    </location>
</feature>
<dbReference type="EMBL" id="JANGBQ010000002">
    <property type="protein sequence ID" value="MCQ5081631.1"/>
    <property type="molecule type" value="Genomic_DNA"/>
</dbReference>
<keyword evidence="1" id="KW-1133">Transmembrane helix</keyword>
<dbReference type="InterPro" id="IPR012373">
    <property type="entry name" value="Ferrdict_sens_TM"/>
</dbReference>
<evidence type="ECO:0000313" key="6">
    <source>
        <dbReference type="EMBL" id="OUN01908.1"/>
    </source>
</evidence>
<dbReference type="Proteomes" id="UP001205035">
    <property type="component" value="Unassembled WGS sequence"/>
</dbReference>
<dbReference type="PANTHER" id="PTHR30273:SF2">
    <property type="entry name" value="PROTEIN FECR"/>
    <property type="match status" value="1"/>
</dbReference>
<dbReference type="Pfam" id="PF04773">
    <property type="entry name" value="FecR"/>
    <property type="match status" value="1"/>
</dbReference>
<dbReference type="Gene3D" id="3.55.50.30">
    <property type="match status" value="1"/>
</dbReference>
<evidence type="ECO:0000313" key="7">
    <source>
        <dbReference type="Proteomes" id="UP000195772"/>
    </source>
</evidence>
<dbReference type="eggNOG" id="COG3712">
    <property type="taxonomic scope" value="Bacteria"/>
</dbReference>
<dbReference type="PANTHER" id="PTHR30273">
    <property type="entry name" value="PERIPLASMIC SIGNAL SENSOR AND SIGMA FACTOR ACTIVATOR FECR-RELATED"/>
    <property type="match status" value="1"/>
</dbReference>
<evidence type="ECO:0000313" key="8">
    <source>
        <dbReference type="Proteomes" id="UP000323119"/>
    </source>
</evidence>
<dbReference type="OrthoDB" id="665347at2"/>
<dbReference type="GeneID" id="59809775"/>
<dbReference type="RefSeq" id="WP_022333192.1">
    <property type="nucleotide sequence ID" value="NZ_BAAFKZ010000009.1"/>
</dbReference>
<sequence length="326" mass="36863">MDDTIIMDSVIQKYFAGETSEQEEKYLLAWLEESEEHRKYFFELKSLWGARRVFEESTDLSRFASFMRSTDHRIGSIVAGERSTRRRRLVRWTLGAAAAVLLAVCAGTAWHFLSTPDIYRVYENTGDAVTTVTLDDGTHVWLNARTKLTLPEAFGPTQRNVQLAGAAFFEVARDEAAPFVVSTDKLRVRVLGTSFCMQAYEGSQQAEVVLEHGSVRLQTPAGVNLVTLQPDQRALYDAADDNLAITQVNASHLVLTQYDLVTMSDATLHEIISHIETTFGVRLSVPGRYGDKRYTFNYQRSNSLEEVLNIVEYLTGEHCEVIYRKK</sequence>
<comment type="caution">
    <text evidence="6">The sequence shown here is derived from an EMBL/GenBank/DDBJ whole genome shotgun (WGS) entry which is preliminary data.</text>
</comment>
<feature type="transmembrane region" description="Helical" evidence="1">
    <location>
        <begin position="92"/>
        <end position="113"/>
    </location>
</feature>
<reference evidence="7" key="1">
    <citation type="submission" date="2017-04" db="EMBL/GenBank/DDBJ databases">
        <title>Function of individual gut microbiota members based on whole genome sequencing of pure cultures obtained from chicken caecum.</title>
        <authorList>
            <person name="Medvecky M."/>
            <person name="Cejkova D."/>
            <person name="Polansky O."/>
            <person name="Karasova D."/>
            <person name="Kubasova T."/>
            <person name="Cizek A."/>
            <person name="Rychlik I."/>
        </authorList>
    </citation>
    <scope>NUCLEOTIDE SEQUENCE [LARGE SCALE GENOMIC DNA]</scope>
    <source>
        <strain evidence="7">An90</strain>
    </source>
</reference>
<dbReference type="AlphaFoldDB" id="A0A1Y3QUF8"/>
<evidence type="ECO:0000259" key="3">
    <source>
        <dbReference type="Pfam" id="PF16344"/>
    </source>
</evidence>
<protein>
    <submittedName>
        <fullName evidence="4">DUF4974 domain-containing protein</fullName>
    </submittedName>
    <submittedName>
        <fullName evidence="5">FecR domain-containing protein</fullName>
    </submittedName>
    <submittedName>
        <fullName evidence="6">RNA polymerase subunit sigma</fullName>
    </submittedName>
</protein>
<gene>
    <name evidence="6" type="ORF">B5G41_13755</name>
    <name evidence="4" type="ORF">F2S36_12535</name>
    <name evidence="5" type="ORF">NE651_01830</name>
</gene>
<reference evidence="5" key="4">
    <citation type="submission" date="2022-06" db="EMBL/GenBank/DDBJ databases">
        <title>Isolation of gut microbiota from human fecal samples.</title>
        <authorList>
            <person name="Pamer E.G."/>
            <person name="Barat B."/>
            <person name="Waligurski E."/>
            <person name="Medina S."/>
            <person name="Paddock L."/>
            <person name="Mostad J."/>
        </authorList>
    </citation>
    <scope>NUCLEOTIDE SEQUENCE</scope>
    <source>
        <strain evidence="5">DFI.6.22</strain>
    </source>
</reference>
<dbReference type="PIRSF" id="PIRSF018266">
    <property type="entry name" value="FecR"/>
    <property type="match status" value="1"/>
</dbReference>
<dbReference type="GO" id="GO:0016989">
    <property type="term" value="F:sigma factor antagonist activity"/>
    <property type="evidence" value="ECO:0007669"/>
    <property type="project" value="TreeGrafter"/>
</dbReference>
<name>A0A1Y3QUF8_9BACT</name>
<dbReference type="EMBL" id="NFHB01000011">
    <property type="protein sequence ID" value="OUN01908.1"/>
    <property type="molecule type" value="Genomic_DNA"/>
</dbReference>
<dbReference type="EMBL" id="VVUY01000012">
    <property type="protein sequence ID" value="KAA2558842.1"/>
    <property type="molecule type" value="Genomic_DNA"/>
</dbReference>
<keyword evidence="1" id="KW-0812">Transmembrane</keyword>
<dbReference type="Proteomes" id="UP000195772">
    <property type="component" value="Unassembled WGS sequence"/>
</dbReference>
<evidence type="ECO:0000256" key="1">
    <source>
        <dbReference type="SAM" id="Phobius"/>
    </source>
</evidence>
<dbReference type="InterPro" id="IPR006860">
    <property type="entry name" value="FecR"/>
</dbReference>
<organism evidence="6 7">
    <name type="scientific">Alistipes onderdonkii</name>
    <dbReference type="NCBI Taxonomy" id="328813"/>
    <lineage>
        <taxon>Bacteria</taxon>
        <taxon>Pseudomonadati</taxon>
        <taxon>Bacteroidota</taxon>
        <taxon>Bacteroidia</taxon>
        <taxon>Bacteroidales</taxon>
        <taxon>Rikenellaceae</taxon>
        <taxon>Alistipes</taxon>
    </lineage>
</organism>
<evidence type="ECO:0000259" key="2">
    <source>
        <dbReference type="Pfam" id="PF04773"/>
    </source>
</evidence>
<dbReference type="Proteomes" id="UP000323119">
    <property type="component" value="Unassembled WGS sequence"/>
</dbReference>
<dbReference type="Pfam" id="PF16344">
    <property type="entry name" value="FecR_C"/>
    <property type="match status" value="1"/>
</dbReference>
<accession>A0A1Y3QUF8</accession>
<dbReference type="Gene3D" id="2.60.120.1440">
    <property type="match status" value="1"/>
</dbReference>
<proteinExistence type="predicted"/>
<evidence type="ECO:0000313" key="4">
    <source>
        <dbReference type="EMBL" id="KAA2558842.1"/>
    </source>
</evidence>
<reference evidence="4 8" key="3">
    <citation type="journal article" date="2019" name="Nat. Med.">
        <title>A library of human gut bacterial isolates paired with longitudinal multiomics data enables mechanistic microbiome research.</title>
        <authorList>
            <person name="Poyet M."/>
            <person name="Groussin M."/>
            <person name="Gibbons S.M."/>
            <person name="Avila-Pacheco J."/>
            <person name="Jiang X."/>
            <person name="Kearney S.M."/>
            <person name="Perrotta A.R."/>
            <person name="Berdy B."/>
            <person name="Zhao S."/>
            <person name="Lieberman T.D."/>
            <person name="Swanson P.K."/>
            <person name="Smith M."/>
            <person name="Roesemann S."/>
            <person name="Alexander J.E."/>
            <person name="Rich S.A."/>
            <person name="Livny J."/>
            <person name="Vlamakis H."/>
            <person name="Clish C."/>
            <person name="Bullock K."/>
            <person name="Deik A."/>
            <person name="Scott J."/>
            <person name="Pierce K.A."/>
            <person name="Xavier R.J."/>
            <person name="Alm E.J."/>
        </authorList>
    </citation>
    <scope>NUCLEOTIDE SEQUENCE [LARGE SCALE GENOMIC DNA]</scope>
    <source>
        <strain evidence="4 8">BIOML-A204</strain>
    </source>
</reference>